<sequence length="121" mass="14023">MEVDERTEIDPAEYFNPERSIPYEGVIKRYWYPVVMGLAGASFGCGFNFIKRRPVFSGLQIHVLGGAIGMLLGITVDNYATRKMAHRDLMLYEYIRSHPDDFPPIERKKYAQVLEPWVPIR</sequence>
<keyword evidence="6" id="KW-0999">Mitochondrion inner membrane</keyword>
<keyword evidence="7" id="KW-0249">Electron transport</keyword>
<dbReference type="Pfam" id="PF06374">
    <property type="entry name" value="NDUF_C2"/>
    <property type="match status" value="1"/>
</dbReference>
<comment type="caution">
    <text evidence="12">The sequence shown here is derived from an EMBL/GenBank/DDBJ whole genome shotgun (WGS) entry which is preliminary data.</text>
</comment>
<comment type="subcellular location">
    <subcellularLocation>
        <location evidence="1">Mitochondrion inner membrane</location>
        <topology evidence="1">Single-pass membrane protein</topology>
        <orientation evidence="1">Matrix side</orientation>
    </subcellularLocation>
</comment>
<keyword evidence="9" id="KW-0496">Mitochondrion</keyword>
<dbReference type="PANTHER" id="PTHR13099">
    <property type="entry name" value="NADH-UBIQUINONE OXIDOREDUCTASE SUBUNIT B14.5B"/>
    <property type="match status" value="1"/>
</dbReference>
<organism evidence="12 13">
    <name type="scientific">Halocaridina rubra</name>
    <name type="common">Hawaiian red shrimp</name>
    <dbReference type="NCBI Taxonomy" id="373956"/>
    <lineage>
        <taxon>Eukaryota</taxon>
        <taxon>Metazoa</taxon>
        <taxon>Ecdysozoa</taxon>
        <taxon>Arthropoda</taxon>
        <taxon>Crustacea</taxon>
        <taxon>Multicrustacea</taxon>
        <taxon>Malacostraca</taxon>
        <taxon>Eumalacostraca</taxon>
        <taxon>Eucarida</taxon>
        <taxon>Decapoda</taxon>
        <taxon>Pleocyemata</taxon>
        <taxon>Caridea</taxon>
        <taxon>Atyoidea</taxon>
        <taxon>Atyidae</taxon>
        <taxon>Halocaridina</taxon>
    </lineage>
</organism>
<evidence type="ECO:0000256" key="2">
    <source>
        <dbReference type="ARBA" id="ARBA00008674"/>
    </source>
</evidence>
<reference evidence="12 13" key="1">
    <citation type="submission" date="2023-11" db="EMBL/GenBank/DDBJ databases">
        <title>Halocaridina rubra genome assembly.</title>
        <authorList>
            <person name="Smith C."/>
        </authorList>
    </citation>
    <scope>NUCLEOTIDE SEQUENCE [LARGE SCALE GENOMIC DNA]</scope>
    <source>
        <strain evidence="12">EP-1</strain>
        <tissue evidence="12">Whole</tissue>
    </source>
</reference>
<gene>
    <name evidence="12" type="primary">Ndufc2</name>
    <name evidence="12" type="ORF">SK128_003465</name>
</gene>
<keyword evidence="3" id="KW-0813">Transport</keyword>
<keyword evidence="4" id="KW-0679">Respiratory chain</keyword>
<feature type="transmembrane region" description="Helical" evidence="11">
    <location>
        <begin position="30"/>
        <end position="49"/>
    </location>
</feature>
<evidence type="ECO:0000256" key="11">
    <source>
        <dbReference type="SAM" id="Phobius"/>
    </source>
</evidence>
<dbReference type="AlphaFoldDB" id="A0AAN8X229"/>
<dbReference type="PANTHER" id="PTHR13099:SF0">
    <property type="entry name" value="NADH DEHYDROGENASE [UBIQUINONE] 1 SUBUNIT C2-RELATED"/>
    <property type="match status" value="1"/>
</dbReference>
<evidence type="ECO:0000256" key="10">
    <source>
        <dbReference type="ARBA" id="ARBA00023136"/>
    </source>
</evidence>
<evidence type="ECO:0000256" key="6">
    <source>
        <dbReference type="ARBA" id="ARBA00022792"/>
    </source>
</evidence>
<accession>A0AAN8X229</accession>
<protein>
    <submittedName>
        <fullName evidence="12">Ndufc2p</fullName>
    </submittedName>
</protein>
<evidence type="ECO:0000256" key="9">
    <source>
        <dbReference type="ARBA" id="ARBA00023128"/>
    </source>
</evidence>
<dbReference type="Proteomes" id="UP001381693">
    <property type="component" value="Unassembled WGS sequence"/>
</dbReference>
<comment type="similarity">
    <text evidence="2">Belongs to the complex I NDUFC2 subunit family.</text>
</comment>
<dbReference type="GO" id="GO:0006120">
    <property type="term" value="P:mitochondrial electron transport, NADH to ubiquinone"/>
    <property type="evidence" value="ECO:0007669"/>
    <property type="project" value="InterPro"/>
</dbReference>
<keyword evidence="13" id="KW-1185">Reference proteome</keyword>
<dbReference type="InterPro" id="IPR009423">
    <property type="entry name" value="NDUC2"/>
</dbReference>
<evidence type="ECO:0000256" key="4">
    <source>
        <dbReference type="ARBA" id="ARBA00022660"/>
    </source>
</evidence>
<keyword evidence="8 11" id="KW-1133">Transmembrane helix</keyword>
<evidence type="ECO:0000256" key="7">
    <source>
        <dbReference type="ARBA" id="ARBA00022982"/>
    </source>
</evidence>
<evidence type="ECO:0000256" key="3">
    <source>
        <dbReference type="ARBA" id="ARBA00022448"/>
    </source>
</evidence>
<evidence type="ECO:0000256" key="1">
    <source>
        <dbReference type="ARBA" id="ARBA00004298"/>
    </source>
</evidence>
<dbReference type="GO" id="GO:0005743">
    <property type="term" value="C:mitochondrial inner membrane"/>
    <property type="evidence" value="ECO:0007669"/>
    <property type="project" value="UniProtKB-SubCell"/>
</dbReference>
<keyword evidence="5 11" id="KW-0812">Transmembrane</keyword>
<evidence type="ECO:0000313" key="12">
    <source>
        <dbReference type="EMBL" id="KAK7072823.1"/>
    </source>
</evidence>
<keyword evidence="10 11" id="KW-0472">Membrane</keyword>
<dbReference type="EMBL" id="JAXCGZ010013331">
    <property type="protein sequence ID" value="KAK7072823.1"/>
    <property type="molecule type" value="Genomic_DNA"/>
</dbReference>
<evidence type="ECO:0000256" key="5">
    <source>
        <dbReference type="ARBA" id="ARBA00022692"/>
    </source>
</evidence>
<proteinExistence type="inferred from homology"/>
<name>A0AAN8X229_HALRR</name>
<feature type="transmembrane region" description="Helical" evidence="11">
    <location>
        <begin position="61"/>
        <end position="80"/>
    </location>
</feature>
<evidence type="ECO:0000313" key="13">
    <source>
        <dbReference type="Proteomes" id="UP001381693"/>
    </source>
</evidence>
<evidence type="ECO:0000256" key="8">
    <source>
        <dbReference type="ARBA" id="ARBA00022989"/>
    </source>
</evidence>